<feature type="region of interest" description="Disordered" evidence="1">
    <location>
        <begin position="126"/>
        <end position="160"/>
    </location>
</feature>
<dbReference type="SMART" id="SM00271">
    <property type="entry name" value="DnaJ"/>
    <property type="match status" value="1"/>
</dbReference>
<dbReference type="Proteomes" id="UP001558713">
    <property type="component" value="Unassembled WGS sequence"/>
</dbReference>
<comment type="caution">
    <text evidence="3">The sequence shown here is derived from an EMBL/GenBank/DDBJ whole genome shotgun (WGS) entry which is preliminary data.</text>
</comment>
<dbReference type="PANTHER" id="PTHR44137:SF23">
    <property type="entry name" value="CHAPERONE DNAJ-DOMAIN SUPERFAMILY PROTEIN"/>
    <property type="match status" value="1"/>
</dbReference>
<protein>
    <submittedName>
        <fullName evidence="3">Chaperone protein dnaJ 49</fullName>
    </submittedName>
</protein>
<dbReference type="EMBL" id="JBANAX010000735">
    <property type="protein sequence ID" value="KAL1195106.1"/>
    <property type="molecule type" value="Genomic_DNA"/>
</dbReference>
<feature type="compositionally biased region" description="Low complexity" evidence="1">
    <location>
        <begin position="244"/>
        <end position="264"/>
    </location>
</feature>
<sequence>MEFNKEEEAKKALEIAEKKLSENDYNEAKKYLNKAQDLYPKLDGLEQVRLMINVYISASNKINGEADWYGILSVDPLADDEAVKKQYKKLALLLHPDKNKFTGAEGAVKLVLEAWSLLSDKAKRSAYDQKRKPKQVFKQKKSKVQKKTKPREWDSDSESEFEANFEPDLKPKYDNPWKTGHDEVFSFWTMCKNEKCNIYCTLARAYLSKTVRCPNCRQDFVATEITSKIIDGRRVRSFKANFQSRSESTTDASSSSSTTSGTDSTHQEQEKESREKSHADVVVKVVARSRGNANEEERLFKKMKTGNTRLMTLQAKRRQEMKNRLLKEIDAFSSNLSQMRNNK</sequence>
<gene>
    <name evidence="3" type="ORF">V5N11_008868</name>
</gene>
<organism evidence="3 4">
    <name type="scientific">Cardamine amara subsp. amara</name>
    <dbReference type="NCBI Taxonomy" id="228776"/>
    <lineage>
        <taxon>Eukaryota</taxon>
        <taxon>Viridiplantae</taxon>
        <taxon>Streptophyta</taxon>
        <taxon>Embryophyta</taxon>
        <taxon>Tracheophyta</taxon>
        <taxon>Spermatophyta</taxon>
        <taxon>Magnoliopsida</taxon>
        <taxon>eudicotyledons</taxon>
        <taxon>Gunneridae</taxon>
        <taxon>Pentapetalae</taxon>
        <taxon>rosids</taxon>
        <taxon>malvids</taxon>
        <taxon>Brassicales</taxon>
        <taxon>Brassicaceae</taxon>
        <taxon>Cardamineae</taxon>
        <taxon>Cardamine</taxon>
    </lineage>
</organism>
<evidence type="ECO:0000313" key="3">
    <source>
        <dbReference type="EMBL" id="KAL1195106.1"/>
    </source>
</evidence>
<evidence type="ECO:0000259" key="2">
    <source>
        <dbReference type="PROSITE" id="PS50076"/>
    </source>
</evidence>
<dbReference type="CDD" id="cd06257">
    <property type="entry name" value="DnaJ"/>
    <property type="match status" value="1"/>
</dbReference>
<evidence type="ECO:0000313" key="4">
    <source>
        <dbReference type="Proteomes" id="UP001558713"/>
    </source>
</evidence>
<name>A0ABD1A8F8_CARAN</name>
<feature type="compositionally biased region" description="Basic residues" evidence="1">
    <location>
        <begin position="131"/>
        <end position="149"/>
    </location>
</feature>
<dbReference type="SUPFAM" id="SSF46565">
    <property type="entry name" value="Chaperone J-domain"/>
    <property type="match status" value="1"/>
</dbReference>
<feature type="domain" description="J" evidence="2">
    <location>
        <begin position="67"/>
        <end position="131"/>
    </location>
</feature>
<dbReference type="InterPro" id="IPR001623">
    <property type="entry name" value="DnaJ_domain"/>
</dbReference>
<feature type="compositionally biased region" description="Basic and acidic residues" evidence="1">
    <location>
        <begin position="265"/>
        <end position="281"/>
    </location>
</feature>
<dbReference type="Gene3D" id="1.10.287.110">
    <property type="entry name" value="DnaJ domain"/>
    <property type="match status" value="1"/>
</dbReference>
<dbReference type="InterPro" id="IPR036869">
    <property type="entry name" value="J_dom_sf"/>
</dbReference>
<evidence type="ECO:0000256" key="1">
    <source>
        <dbReference type="SAM" id="MobiDB-lite"/>
    </source>
</evidence>
<accession>A0ABD1A8F8</accession>
<keyword evidence="4" id="KW-1185">Reference proteome</keyword>
<proteinExistence type="predicted"/>
<dbReference type="PANTHER" id="PTHR44137">
    <property type="entry name" value="BNAC03G44070D PROTEIN"/>
    <property type="match status" value="1"/>
</dbReference>
<dbReference type="Pfam" id="PF00226">
    <property type="entry name" value="DnaJ"/>
    <property type="match status" value="1"/>
</dbReference>
<dbReference type="AlphaFoldDB" id="A0ABD1A8F8"/>
<dbReference type="PROSITE" id="PS50076">
    <property type="entry name" value="DNAJ_2"/>
    <property type="match status" value="1"/>
</dbReference>
<dbReference type="PRINTS" id="PR00625">
    <property type="entry name" value="JDOMAIN"/>
</dbReference>
<reference evidence="3 4" key="1">
    <citation type="submission" date="2024-04" db="EMBL/GenBank/DDBJ databases">
        <title>Genome assembly C_amara_ONT_v2.</title>
        <authorList>
            <person name="Yant L."/>
            <person name="Moore C."/>
            <person name="Slenker M."/>
        </authorList>
    </citation>
    <scope>NUCLEOTIDE SEQUENCE [LARGE SCALE GENOMIC DNA]</scope>
    <source>
        <tissue evidence="3">Leaf</tissue>
    </source>
</reference>
<feature type="region of interest" description="Disordered" evidence="1">
    <location>
        <begin position="241"/>
        <end position="282"/>
    </location>
</feature>